<feature type="domain" description="DUF4378" evidence="3">
    <location>
        <begin position="820"/>
        <end position="968"/>
    </location>
</feature>
<evidence type="ECO:0000313" key="4">
    <source>
        <dbReference type="EMBL" id="KAK9143776.1"/>
    </source>
</evidence>
<feature type="region of interest" description="Disordered" evidence="1">
    <location>
        <begin position="597"/>
        <end position="670"/>
    </location>
</feature>
<keyword evidence="5" id="KW-1185">Reference proteome</keyword>
<name>A0AAP0K0W0_9MAGN</name>
<dbReference type="InterPro" id="IPR025486">
    <property type="entry name" value="DUF4378"/>
</dbReference>
<dbReference type="PANTHER" id="PTHR47212:SF4">
    <property type="entry name" value="ADHESIN-LIKE PROTEIN, PUTATIVE (DUF3741)-RELATED"/>
    <property type="match status" value="1"/>
</dbReference>
<dbReference type="AlphaFoldDB" id="A0AAP0K0W0"/>
<feature type="compositionally biased region" description="Polar residues" evidence="1">
    <location>
        <begin position="728"/>
        <end position="737"/>
    </location>
</feature>
<gene>
    <name evidence="4" type="ORF">Syun_013176</name>
</gene>
<dbReference type="EMBL" id="JBBNAF010000005">
    <property type="protein sequence ID" value="KAK9143776.1"/>
    <property type="molecule type" value="Genomic_DNA"/>
</dbReference>
<feature type="domain" description="DUF3741" evidence="2">
    <location>
        <begin position="245"/>
        <end position="289"/>
    </location>
</feature>
<feature type="compositionally biased region" description="Polar residues" evidence="1">
    <location>
        <begin position="309"/>
        <end position="326"/>
    </location>
</feature>
<dbReference type="Pfam" id="PF12552">
    <property type="entry name" value="DUF3741"/>
    <property type="match status" value="1"/>
</dbReference>
<proteinExistence type="predicted"/>
<feature type="region of interest" description="Disordered" evidence="1">
    <location>
        <begin position="700"/>
        <end position="757"/>
    </location>
</feature>
<feature type="compositionally biased region" description="Polar residues" evidence="1">
    <location>
        <begin position="391"/>
        <end position="404"/>
    </location>
</feature>
<organism evidence="4 5">
    <name type="scientific">Stephania yunnanensis</name>
    <dbReference type="NCBI Taxonomy" id="152371"/>
    <lineage>
        <taxon>Eukaryota</taxon>
        <taxon>Viridiplantae</taxon>
        <taxon>Streptophyta</taxon>
        <taxon>Embryophyta</taxon>
        <taxon>Tracheophyta</taxon>
        <taxon>Spermatophyta</taxon>
        <taxon>Magnoliopsida</taxon>
        <taxon>Ranunculales</taxon>
        <taxon>Menispermaceae</taxon>
        <taxon>Menispermoideae</taxon>
        <taxon>Cissampelideae</taxon>
        <taxon>Stephania</taxon>
    </lineage>
</organism>
<dbReference type="InterPro" id="IPR022212">
    <property type="entry name" value="DUF3741"/>
</dbReference>
<comment type="caution">
    <text evidence="4">The sequence shown here is derived from an EMBL/GenBank/DDBJ whole genome shotgun (WGS) entry which is preliminary data.</text>
</comment>
<evidence type="ECO:0000313" key="5">
    <source>
        <dbReference type="Proteomes" id="UP001420932"/>
    </source>
</evidence>
<feature type="compositionally biased region" description="Basic and acidic residues" evidence="1">
    <location>
        <begin position="621"/>
        <end position="664"/>
    </location>
</feature>
<feature type="compositionally biased region" description="Basic and acidic residues" evidence="1">
    <location>
        <begin position="327"/>
        <end position="338"/>
    </location>
</feature>
<feature type="compositionally biased region" description="Acidic residues" evidence="1">
    <location>
        <begin position="65"/>
        <end position="80"/>
    </location>
</feature>
<dbReference type="Proteomes" id="UP001420932">
    <property type="component" value="Unassembled WGS sequence"/>
</dbReference>
<evidence type="ECO:0000256" key="1">
    <source>
        <dbReference type="SAM" id="MobiDB-lite"/>
    </source>
</evidence>
<feature type="compositionally biased region" description="Basic and acidic residues" evidence="1">
    <location>
        <begin position="709"/>
        <end position="725"/>
    </location>
</feature>
<feature type="region of interest" description="Disordered" evidence="1">
    <location>
        <begin position="302"/>
        <end position="404"/>
    </location>
</feature>
<protein>
    <recommendedName>
        <fullName evidence="6">DUF4378 domain-containing protein</fullName>
    </recommendedName>
</protein>
<dbReference type="Pfam" id="PF14309">
    <property type="entry name" value="DUF4378"/>
    <property type="match status" value="1"/>
</dbReference>
<dbReference type="PANTHER" id="PTHR47212">
    <property type="entry name" value="ADHESIN-LIKE PROTEIN, PUTATIVE (DUF3741)-RELATED"/>
    <property type="match status" value="1"/>
</dbReference>
<evidence type="ECO:0008006" key="6">
    <source>
        <dbReference type="Google" id="ProtNLM"/>
    </source>
</evidence>
<accession>A0AAP0K0W0</accession>
<evidence type="ECO:0000259" key="3">
    <source>
        <dbReference type="Pfam" id="PF14309"/>
    </source>
</evidence>
<feature type="compositionally biased region" description="Polar residues" evidence="1">
    <location>
        <begin position="598"/>
        <end position="618"/>
    </location>
</feature>
<feature type="region of interest" description="Disordered" evidence="1">
    <location>
        <begin position="38"/>
        <end position="81"/>
    </location>
</feature>
<evidence type="ECO:0000259" key="2">
    <source>
        <dbReference type="Pfam" id="PF12552"/>
    </source>
</evidence>
<sequence>MAKRSQKQRARHEKDHSGCMWGLISIFDFRHGRPTQRLLSDRKHGSTRHAAGAKVSRGRNKLSVDFDEEASANDNGDDESEMLKIDNAKRSVKKLMEDEMSSEQQTQKQIPGITAKQSEFGSEHGGQFGKNQEQMKTNCKVPCNANALESNASESLKCQELESFPKSLEQISHLDLVALMEEFCSQIHQRREMHLHHQRDDDSYAAYPTSHSRKHSQLHEIDKQLVQKHCILQEKLSEAAAAFLNQKFVDANQINSDGALKQSKQLMDALEILNLNKDLLFELLEDSNSLLVKHIEDLRDNQTEKVKPNKSQGAANLLQEGTNASRQTKELVDSKQVEKQNNYNFFRRKIKPESRNPPKGSDSIQGSNRIVILKPSSADINSSSSLKSHSNDQGQSGRFNSQFSLSEIKKKLKHAMRENRKERNWISMDGILHKIPHKHQESGNNSKDTVQEMARHDLSSEAHIHNERTIKAYPNRKKENKTGKPINCGQTVNHEVASTSGDGSMVMQTGRYSLDKELNIYIEARKHLAEMLSHGNEHGAFSNREDLRSLGRILSLPEYNLPPARSPEKNTNKSLAAKMRFFPSKNLDRDGEKFLQPQEDNNAWDSSPLRQNLQTSPENTEDNKAEITSKDSDTSKAELADFELDTSKEDFPDSTSKESLHPLKGDLNSEGGMEVAEKNEAIGLEDGNFLSEPYETNITEVTTSGSPKESPKCLRSDPSAEHERLQISLDSFSSSPSTEHKVGVMESNNDGQERPSPVSVLEPLFQEEIISPKSTGFQSVYLPIQPLRIPFENESFTPAVPSLDQHNYSSCYGDDENPIFEYVTAVLETSNINWDEFLKKHRTSDHPLEPSLFDEVEIFFDQYCGDRKLLFDCINEILIGMHEHYFGCAPFVAFVTSGIRPLPEGRNIINDVWESLSWHLPPQCLPQTLEQVVGRDMAKSRTWLDLRVDTEGVGTDMAEMILEELMEDITEDAVEFGV</sequence>
<reference evidence="4 5" key="1">
    <citation type="submission" date="2024-01" db="EMBL/GenBank/DDBJ databases">
        <title>Genome assemblies of Stephania.</title>
        <authorList>
            <person name="Yang L."/>
        </authorList>
    </citation>
    <scope>NUCLEOTIDE SEQUENCE [LARGE SCALE GENOMIC DNA]</scope>
    <source>
        <strain evidence="4">YNDBR</strain>
        <tissue evidence="4">Leaf</tissue>
    </source>
</reference>